<gene>
    <name evidence="5" type="ORF">A2367_00340</name>
</gene>
<dbReference type="SUPFAM" id="SSF54565">
    <property type="entry name" value="Ribosomal protein S16"/>
    <property type="match status" value="1"/>
</dbReference>
<keyword evidence="1 5" id="KW-0689">Ribosomal protein</keyword>
<dbReference type="NCBIfam" id="TIGR00002">
    <property type="entry name" value="S16"/>
    <property type="match status" value="1"/>
</dbReference>
<dbReference type="GO" id="GO:0003735">
    <property type="term" value="F:structural constituent of ribosome"/>
    <property type="evidence" value="ECO:0007669"/>
    <property type="project" value="InterPro"/>
</dbReference>
<evidence type="ECO:0000313" key="5">
    <source>
        <dbReference type="EMBL" id="OGL57645.1"/>
    </source>
</evidence>
<dbReference type="AlphaFoldDB" id="A0A1F7SV35"/>
<reference evidence="5 6" key="1">
    <citation type="journal article" date="2016" name="Nat. Commun.">
        <title>Thousands of microbial genomes shed light on interconnected biogeochemical processes in an aquifer system.</title>
        <authorList>
            <person name="Anantharaman K."/>
            <person name="Brown C.T."/>
            <person name="Hug L.A."/>
            <person name="Sharon I."/>
            <person name="Castelle C.J."/>
            <person name="Probst A.J."/>
            <person name="Thomas B.C."/>
            <person name="Singh A."/>
            <person name="Wilkins M.J."/>
            <person name="Karaoz U."/>
            <person name="Brodie E.L."/>
            <person name="Williams K.H."/>
            <person name="Hubbard S.S."/>
            <person name="Banfield J.F."/>
        </authorList>
    </citation>
    <scope>NUCLEOTIDE SEQUENCE [LARGE SCALE GENOMIC DNA]</scope>
</reference>
<dbReference type="InterPro" id="IPR000307">
    <property type="entry name" value="Ribosomal_bS16"/>
</dbReference>
<dbReference type="GO" id="GO:0006412">
    <property type="term" value="P:translation"/>
    <property type="evidence" value="ECO:0007669"/>
    <property type="project" value="InterPro"/>
</dbReference>
<dbReference type="Gene3D" id="3.30.1320.10">
    <property type="match status" value="1"/>
</dbReference>
<dbReference type="GO" id="GO:0005737">
    <property type="term" value="C:cytoplasm"/>
    <property type="evidence" value="ECO:0007669"/>
    <property type="project" value="UniProtKB-ARBA"/>
</dbReference>
<evidence type="ECO:0000256" key="1">
    <source>
        <dbReference type="ARBA" id="ARBA00022980"/>
    </source>
</evidence>
<evidence type="ECO:0000256" key="4">
    <source>
        <dbReference type="SAM" id="MobiDB-lite"/>
    </source>
</evidence>
<dbReference type="PANTHER" id="PTHR12919">
    <property type="entry name" value="30S RIBOSOMAL PROTEIN S16"/>
    <property type="match status" value="1"/>
</dbReference>
<protein>
    <recommendedName>
        <fullName evidence="3">30S ribosomal protein S16</fullName>
    </recommendedName>
</protein>
<feature type="region of interest" description="Disordered" evidence="4">
    <location>
        <begin position="71"/>
        <end position="121"/>
    </location>
</feature>
<feature type="compositionally biased region" description="Basic and acidic residues" evidence="4">
    <location>
        <begin position="71"/>
        <end position="96"/>
    </location>
</feature>
<dbReference type="InterPro" id="IPR023803">
    <property type="entry name" value="Ribosomal_bS16_dom_sf"/>
</dbReference>
<comment type="caution">
    <text evidence="5">The sequence shown here is derived from an EMBL/GenBank/DDBJ whole genome shotgun (WGS) entry which is preliminary data.</text>
</comment>
<evidence type="ECO:0000313" key="6">
    <source>
        <dbReference type="Proteomes" id="UP000179812"/>
    </source>
</evidence>
<dbReference type="Proteomes" id="UP000179812">
    <property type="component" value="Unassembled WGS sequence"/>
</dbReference>
<keyword evidence="2" id="KW-0687">Ribonucleoprotein</keyword>
<dbReference type="PANTHER" id="PTHR12919:SF20">
    <property type="entry name" value="SMALL RIBOSOMAL SUBUNIT PROTEIN BS16M"/>
    <property type="match status" value="1"/>
</dbReference>
<name>A0A1F7SV35_9BACT</name>
<feature type="compositionally biased region" description="Low complexity" evidence="4">
    <location>
        <begin position="97"/>
        <end position="108"/>
    </location>
</feature>
<dbReference type="EMBL" id="MGDL01000008">
    <property type="protein sequence ID" value="OGL57645.1"/>
    <property type="molecule type" value="Genomic_DNA"/>
</dbReference>
<dbReference type="GO" id="GO:0015935">
    <property type="term" value="C:small ribosomal subunit"/>
    <property type="evidence" value="ECO:0007669"/>
    <property type="project" value="TreeGrafter"/>
</dbReference>
<proteinExistence type="predicted"/>
<organism evidence="5 6">
    <name type="scientific">Candidatus Shapirobacteria bacterium RIFOXYB1_FULL_38_38</name>
    <dbReference type="NCBI Taxonomy" id="1802151"/>
    <lineage>
        <taxon>Bacteria</taxon>
        <taxon>Candidatus Shapironibacteriota</taxon>
    </lineage>
</organism>
<evidence type="ECO:0000256" key="3">
    <source>
        <dbReference type="ARBA" id="ARBA00035310"/>
    </source>
</evidence>
<sequence>MLKIKLYPRGKKHQRTFRIVVAERRSKFNGKFVEDLGFWTPQTKTIQIDQAKLKQWQVNGAQVTIGVDKLINPDKYPRQKKAKTETKEIKPIKETKAPQAPKAPAQTEVSQEPKTETSTEK</sequence>
<feature type="compositionally biased region" description="Basic and acidic residues" evidence="4">
    <location>
        <begin position="111"/>
        <end position="121"/>
    </location>
</feature>
<accession>A0A1F7SV35</accession>
<evidence type="ECO:0000256" key="2">
    <source>
        <dbReference type="ARBA" id="ARBA00023274"/>
    </source>
</evidence>
<dbReference type="Pfam" id="PF00886">
    <property type="entry name" value="Ribosomal_S16"/>
    <property type="match status" value="1"/>
</dbReference>